<feature type="domain" description="CSD" evidence="3">
    <location>
        <begin position="1"/>
        <end position="73"/>
    </location>
</feature>
<dbReference type="Pfam" id="PF00313">
    <property type="entry name" value="CSD"/>
    <property type="match status" value="2"/>
</dbReference>
<sequence length="178" mass="18375">MPTGTIKKFFEDKGFGFITPDGGGEDVFVHRKVNGQDRTAYLEEGDAVTYEVEWDDRKGKYSAASCSACAVMPTGTIKKFFEDKGFGFITPDGGGEDVFVHRKVNGQDRTAYLEEGDAVTYEVEWDDRKGKFSAASCSGPWKTGGGDGGGGGGGWGGGGGKGGGKGGGGGWGGGGGGW</sequence>
<dbReference type="CDD" id="cd04458">
    <property type="entry name" value="CSP_CDS"/>
    <property type="match status" value="2"/>
</dbReference>
<protein>
    <recommendedName>
        <fullName evidence="3">CSD domain-containing protein</fullName>
    </recommendedName>
</protein>
<dbReference type="PANTHER" id="PTHR12962:SF1">
    <property type="entry name" value="COLD SHOCK DOMAIN-CONTAINING PROTEIN CG9705"/>
    <property type="match status" value="1"/>
</dbReference>
<dbReference type="InterPro" id="IPR052069">
    <property type="entry name" value="Ca-reg_mRNA-binding_domain"/>
</dbReference>
<dbReference type="SUPFAM" id="SSF50249">
    <property type="entry name" value="Nucleic acid-binding proteins"/>
    <property type="match status" value="2"/>
</dbReference>
<dbReference type="EMBL" id="CAUYUJ010016401">
    <property type="protein sequence ID" value="CAK0864871.1"/>
    <property type="molecule type" value="Genomic_DNA"/>
</dbReference>
<organism evidence="4 5">
    <name type="scientific">Prorocentrum cordatum</name>
    <dbReference type="NCBI Taxonomy" id="2364126"/>
    <lineage>
        <taxon>Eukaryota</taxon>
        <taxon>Sar</taxon>
        <taxon>Alveolata</taxon>
        <taxon>Dinophyceae</taxon>
        <taxon>Prorocentrales</taxon>
        <taxon>Prorocentraceae</taxon>
        <taxon>Prorocentrum</taxon>
    </lineage>
</organism>
<evidence type="ECO:0000256" key="1">
    <source>
        <dbReference type="ARBA" id="ARBA00022553"/>
    </source>
</evidence>
<reference evidence="4" key="1">
    <citation type="submission" date="2023-10" db="EMBL/GenBank/DDBJ databases">
        <authorList>
            <person name="Chen Y."/>
            <person name="Shah S."/>
            <person name="Dougan E. K."/>
            <person name="Thang M."/>
            <person name="Chan C."/>
        </authorList>
    </citation>
    <scope>NUCLEOTIDE SEQUENCE [LARGE SCALE GENOMIC DNA]</scope>
</reference>
<dbReference type="PANTHER" id="PTHR12962">
    <property type="entry name" value="CALCIUM-REGULATED HEAT STABLE PROTEIN CRHSP-24-RELATED"/>
    <property type="match status" value="1"/>
</dbReference>
<proteinExistence type="predicted"/>
<keyword evidence="5" id="KW-1185">Reference proteome</keyword>
<feature type="compositionally biased region" description="Gly residues" evidence="2">
    <location>
        <begin position="142"/>
        <end position="178"/>
    </location>
</feature>
<evidence type="ECO:0000313" key="4">
    <source>
        <dbReference type="EMBL" id="CAK0864871.1"/>
    </source>
</evidence>
<dbReference type="Proteomes" id="UP001189429">
    <property type="component" value="Unassembled WGS sequence"/>
</dbReference>
<feature type="region of interest" description="Disordered" evidence="2">
    <location>
        <begin position="141"/>
        <end position="178"/>
    </location>
</feature>
<dbReference type="InterPro" id="IPR012340">
    <property type="entry name" value="NA-bd_OB-fold"/>
</dbReference>
<dbReference type="InterPro" id="IPR002059">
    <property type="entry name" value="CSP_DNA-bd"/>
</dbReference>
<dbReference type="PROSITE" id="PS51857">
    <property type="entry name" value="CSD_2"/>
    <property type="match status" value="2"/>
</dbReference>
<keyword evidence="1" id="KW-0597">Phosphoprotein</keyword>
<evidence type="ECO:0000256" key="2">
    <source>
        <dbReference type="SAM" id="MobiDB-lite"/>
    </source>
</evidence>
<comment type="caution">
    <text evidence="4">The sequence shown here is derived from an EMBL/GenBank/DDBJ whole genome shotgun (WGS) entry which is preliminary data.</text>
</comment>
<evidence type="ECO:0000259" key="3">
    <source>
        <dbReference type="PROSITE" id="PS51857"/>
    </source>
</evidence>
<feature type="domain" description="CSD" evidence="3">
    <location>
        <begin position="72"/>
        <end position="139"/>
    </location>
</feature>
<dbReference type="PRINTS" id="PR00050">
    <property type="entry name" value="COLDSHOCK"/>
</dbReference>
<name>A0ABN9UXJ0_9DINO</name>
<dbReference type="InterPro" id="IPR011129">
    <property type="entry name" value="CSD"/>
</dbReference>
<gene>
    <name evidence="4" type="ORF">PCOR1329_LOCUS52601</name>
</gene>
<evidence type="ECO:0000313" key="5">
    <source>
        <dbReference type="Proteomes" id="UP001189429"/>
    </source>
</evidence>
<dbReference type="SMART" id="SM00357">
    <property type="entry name" value="CSP"/>
    <property type="match status" value="2"/>
</dbReference>
<accession>A0ABN9UXJ0</accession>
<dbReference type="Gene3D" id="2.40.50.140">
    <property type="entry name" value="Nucleic acid-binding proteins"/>
    <property type="match status" value="2"/>
</dbReference>